<organism evidence="2 3">
    <name type="scientific">Flavobacterium cupriresistens</name>
    <dbReference type="NCBI Taxonomy" id="2893885"/>
    <lineage>
        <taxon>Bacteria</taxon>
        <taxon>Pseudomonadati</taxon>
        <taxon>Bacteroidota</taxon>
        <taxon>Flavobacteriia</taxon>
        <taxon>Flavobacteriales</taxon>
        <taxon>Flavobacteriaceae</taxon>
        <taxon>Flavobacterium</taxon>
    </lineage>
</organism>
<evidence type="ECO:0000313" key="3">
    <source>
        <dbReference type="Proteomes" id="UP001273350"/>
    </source>
</evidence>
<evidence type="ECO:0000259" key="1">
    <source>
        <dbReference type="Pfam" id="PF04738"/>
    </source>
</evidence>
<dbReference type="InterPro" id="IPR006827">
    <property type="entry name" value="Lant_deHydtase_N"/>
</dbReference>
<feature type="domain" description="Lantibiotic dehydratase N-terminal" evidence="1">
    <location>
        <begin position="42"/>
        <end position="688"/>
    </location>
</feature>
<dbReference type="RefSeq" id="WP_230002858.1">
    <property type="nucleotide sequence ID" value="NZ_CP087134.1"/>
</dbReference>
<keyword evidence="3" id="KW-1185">Reference proteome</keyword>
<dbReference type="Proteomes" id="UP001273350">
    <property type="component" value="Unassembled WGS sequence"/>
</dbReference>
<reference evidence="2 3" key="1">
    <citation type="submission" date="2023-11" db="EMBL/GenBank/DDBJ databases">
        <title>Unpublished Manusciprt.</title>
        <authorList>
            <person name="Saticioglu I.B."/>
            <person name="Ay H."/>
            <person name="Ajmi N."/>
            <person name="Altun S."/>
            <person name="Duman M."/>
        </authorList>
    </citation>
    <scope>NUCLEOTIDE SEQUENCE [LARGE SCALE GENOMIC DNA]</scope>
    <source>
        <strain evidence="2 3">Fl-318</strain>
    </source>
</reference>
<accession>A0ABU4RH35</accession>
<name>A0ABU4RH35_9FLAO</name>
<dbReference type="Pfam" id="PF04738">
    <property type="entry name" value="Lant_dehydr_N"/>
    <property type="match status" value="1"/>
</dbReference>
<sequence>MSDFKINSFSEYVLRTPLFPLSAYLGLLKGYSSEKAVEFYKDPVIKEAINLASPELRQQLDKWAAEMPTLSQEKKTGLELSFLKYVARMSSRCTPFGLFAGCSVGSLHTAATHITLNSITEHTRFTQFDMQYWVAMLQDTAKRKKVAPHLKYFPNSSIYEIGDFFRFIEYKYVGTKREHTISALRKSDLLKQILLQRKSGRTVDEMVLFLAADASEKKEAQAFIQQLISFQFLVSELDAAVTGTDEWKRVFSILDTIPLFGKEIRLLENLKEKLSDLDATLVPKKESYEQVKQTIEAIETRYEEKYLFQTDLNTATLSNNLNKNVSRKVLKAIQFLNGIQVQKKSENLENFKKAFLKRYESKEMPLATVLDTEIGIGYLQNQEMNDTHEILENFSFRPKQSKEKKQIWTAFDYILQKKLHNCLFNNEENIVLTEKDFPDFDDHFKNTPITFSVMIELFNEDKIALTSAGNISAAKLLGRFCNGNTAIHNLTKEIVKKEEEYHHDKILAEIVHIPESRTGNILKRPILRKHEISYLCTPGVARENNLDLDDLYIAVKSQKIVLRSRKHNKEVLPYLSNAHNFSKNSLPLYHFLGDLGLQHKKPAYSFSWGVLETDYDFFPRVIYNDIILSKAKWRVRKEEIVSFYQTDQKLLTEAFFNWRSGRNIPRFANWVHSDNTLLFDFESPIGIALFLNAVKQKEDFFLEEFLFTEKSVVKNNTGDSFSNQIILSYFKEKV</sequence>
<dbReference type="EMBL" id="JAWXVI010000009">
    <property type="protein sequence ID" value="MDX6191268.1"/>
    <property type="molecule type" value="Genomic_DNA"/>
</dbReference>
<protein>
    <submittedName>
        <fullName evidence="2">Lantibiotic dehydratase family protein</fullName>
    </submittedName>
</protein>
<proteinExistence type="predicted"/>
<evidence type="ECO:0000313" key="2">
    <source>
        <dbReference type="EMBL" id="MDX6191268.1"/>
    </source>
</evidence>
<gene>
    <name evidence="2" type="ORF">SGQ83_18080</name>
</gene>
<comment type="caution">
    <text evidence="2">The sequence shown here is derived from an EMBL/GenBank/DDBJ whole genome shotgun (WGS) entry which is preliminary data.</text>
</comment>